<evidence type="ECO:0000313" key="3">
    <source>
        <dbReference type="Proteomes" id="UP000836841"/>
    </source>
</evidence>
<organism evidence="2 3">
    <name type="scientific">Thlaspi arvense</name>
    <name type="common">Field penny-cress</name>
    <dbReference type="NCBI Taxonomy" id="13288"/>
    <lineage>
        <taxon>Eukaryota</taxon>
        <taxon>Viridiplantae</taxon>
        <taxon>Streptophyta</taxon>
        <taxon>Embryophyta</taxon>
        <taxon>Tracheophyta</taxon>
        <taxon>Spermatophyta</taxon>
        <taxon>Magnoliopsida</taxon>
        <taxon>eudicotyledons</taxon>
        <taxon>Gunneridae</taxon>
        <taxon>Pentapetalae</taxon>
        <taxon>rosids</taxon>
        <taxon>malvids</taxon>
        <taxon>Brassicales</taxon>
        <taxon>Brassicaceae</taxon>
        <taxon>Thlaspideae</taxon>
        <taxon>Thlaspi</taxon>
    </lineage>
</organism>
<dbReference type="PANTHER" id="PTHR34682">
    <property type="entry name" value="AT HOOK MOTIF-CONTAINING PROTEIN"/>
    <property type="match status" value="1"/>
</dbReference>
<evidence type="ECO:0000313" key="2">
    <source>
        <dbReference type="EMBL" id="CAH2078329.1"/>
    </source>
</evidence>
<dbReference type="PANTHER" id="PTHR34682:SF14">
    <property type="entry name" value="DNA BINDING PROTEIN"/>
    <property type="match status" value="1"/>
</dbReference>
<gene>
    <name evidence="2" type="ORF">TAV2_LOCUS22749</name>
</gene>
<reference evidence="2 3" key="1">
    <citation type="submission" date="2022-03" db="EMBL/GenBank/DDBJ databases">
        <authorList>
            <person name="Nunn A."/>
            <person name="Chopra R."/>
            <person name="Nunn A."/>
            <person name="Contreras Garrido A."/>
        </authorList>
    </citation>
    <scope>NUCLEOTIDE SEQUENCE [LARGE SCALE GENOMIC DNA]</scope>
</reference>
<feature type="region of interest" description="Disordered" evidence="1">
    <location>
        <begin position="1"/>
        <end position="45"/>
    </location>
</feature>
<proteinExistence type="predicted"/>
<accession>A0AAU9T2W1</accession>
<dbReference type="InterPro" id="IPR045881">
    <property type="entry name" value="MNM1-like"/>
</dbReference>
<feature type="region of interest" description="Disordered" evidence="1">
    <location>
        <begin position="278"/>
        <end position="297"/>
    </location>
</feature>
<protein>
    <recommendedName>
        <fullName evidence="4">AT hook motif-containing protein</fullName>
    </recommendedName>
</protein>
<name>A0AAU9T2W1_THLAR</name>
<dbReference type="EMBL" id="OU466863">
    <property type="protein sequence ID" value="CAH2078329.1"/>
    <property type="molecule type" value="Genomic_DNA"/>
</dbReference>
<evidence type="ECO:0000256" key="1">
    <source>
        <dbReference type="SAM" id="MobiDB-lite"/>
    </source>
</evidence>
<feature type="compositionally biased region" description="Low complexity" evidence="1">
    <location>
        <begin position="1"/>
        <end position="10"/>
    </location>
</feature>
<keyword evidence="3" id="KW-1185">Reference proteome</keyword>
<dbReference type="AlphaFoldDB" id="A0AAU9T2W1"/>
<sequence>MNPLTLASTSSPPPVANDVLAKRKRGRPRKDESLAQQEKAQVTPKPDINLVGQMVSGVVEGSFDAGYILNVKVKDSDAKLRGLVFIPGKVVPVTPENDVAPRVKMFTREEIKNQTDHGQPSRIPPNDQLTKDAVVINDVEISEPAQALSLMPKESNGEAFAVKGKEAVPEINGAAEKGEAATRLVEFFPTPGTNIVTAQPNLALAQKETMEQQKPPGETRGFDLMAEEPGRAGEKVPKELQLELGSKAIQSGDNNGDKMEIDPKSPVSKSGFIANLFEGEKKGDCDMEEGEATPSAQ</sequence>
<dbReference type="Proteomes" id="UP000836841">
    <property type="component" value="Chromosome 7"/>
</dbReference>
<evidence type="ECO:0008006" key="4">
    <source>
        <dbReference type="Google" id="ProtNLM"/>
    </source>
</evidence>
<feature type="region of interest" description="Disordered" evidence="1">
    <location>
        <begin position="247"/>
        <end position="270"/>
    </location>
</feature>